<feature type="transmembrane region" description="Helical" evidence="1">
    <location>
        <begin position="305"/>
        <end position="325"/>
    </location>
</feature>
<feature type="transmembrane region" description="Helical" evidence="1">
    <location>
        <begin position="93"/>
        <end position="112"/>
    </location>
</feature>
<feature type="transmembrane region" description="Helical" evidence="1">
    <location>
        <begin position="403"/>
        <end position="424"/>
    </location>
</feature>
<feature type="transmembrane region" description="Helical" evidence="1">
    <location>
        <begin position="356"/>
        <end position="374"/>
    </location>
</feature>
<evidence type="ECO:0000256" key="1">
    <source>
        <dbReference type="SAM" id="Phobius"/>
    </source>
</evidence>
<feature type="transmembrane region" description="Helical" evidence="1">
    <location>
        <begin position="444"/>
        <end position="465"/>
    </location>
</feature>
<dbReference type="Gene3D" id="1.20.1740.10">
    <property type="entry name" value="Amino acid/polyamine transporter I"/>
    <property type="match status" value="1"/>
</dbReference>
<keyword evidence="1" id="KW-0812">Transmembrane</keyword>
<dbReference type="eggNOG" id="arCOG00009">
    <property type="taxonomic scope" value="Archaea"/>
</dbReference>
<feature type="transmembrane region" description="Helical" evidence="1">
    <location>
        <begin position="210"/>
        <end position="232"/>
    </location>
</feature>
<gene>
    <name evidence="2" type="ORF">TVG0800944</name>
</gene>
<evidence type="ECO:0000313" key="2">
    <source>
        <dbReference type="EMBL" id="BAB59943.1"/>
    </source>
</evidence>
<proteinExistence type="predicted"/>
<dbReference type="Proteomes" id="UP000001017">
    <property type="component" value="Chromosome"/>
</dbReference>
<feature type="transmembrane region" description="Helical" evidence="1">
    <location>
        <begin position="52"/>
        <end position="70"/>
    </location>
</feature>
<dbReference type="HOGENOM" id="CLU_031944_0_0_2"/>
<protein>
    <submittedName>
        <fullName evidence="2">Uncharacterized protein</fullName>
    </submittedName>
</protein>
<dbReference type="KEGG" id="tvo:TVG0800944"/>
<keyword evidence="1" id="KW-0472">Membrane</keyword>
<evidence type="ECO:0000313" key="3">
    <source>
        <dbReference type="Proteomes" id="UP000001017"/>
    </source>
</evidence>
<feature type="transmembrane region" description="Helical" evidence="1">
    <location>
        <begin position="380"/>
        <end position="396"/>
    </location>
</feature>
<dbReference type="EMBL" id="BA000011">
    <property type="protein sequence ID" value="BAB59943.1"/>
    <property type="molecule type" value="Genomic_DNA"/>
</dbReference>
<reference evidence="2 3" key="1">
    <citation type="journal article" date="1999" name="Proc. Jpn. Acad.">
        <title>Determination of the complete genomic DNA sequence of Thermoplasma volvanium GSS1.</title>
        <authorList>
            <person name="Kawashima T."/>
            <person name="Yamamoto Y."/>
            <person name="Aramaki H."/>
            <person name="Nunoshiba T."/>
            <person name="Kawamoto T."/>
            <person name="Watanabe K."/>
            <person name="Yamazaki M."/>
            <person name="Kanehori K."/>
            <person name="Amano N."/>
            <person name="Ohya Y."/>
            <person name="Makino K."/>
            <person name="Suzuki M."/>
        </authorList>
    </citation>
    <scope>NUCLEOTIDE SEQUENCE [LARGE SCALE GENOMIC DNA]</scope>
    <source>
        <strain evidence="3">ATCC 51530 / DSM 4299 / JCM 9571 / NBRC 15438 / GSS1</strain>
    </source>
</reference>
<feature type="transmembrane region" description="Helical" evidence="1">
    <location>
        <begin position="156"/>
        <end position="178"/>
    </location>
</feature>
<accession>Q97AK9</accession>
<organism evidence="2 3">
    <name type="scientific">Thermoplasma volcanium (strain ATCC 51530 / DSM 4299 / JCM 9571 / NBRC 15438 / GSS1)</name>
    <dbReference type="NCBI Taxonomy" id="273116"/>
    <lineage>
        <taxon>Archaea</taxon>
        <taxon>Methanobacteriati</taxon>
        <taxon>Thermoplasmatota</taxon>
        <taxon>Thermoplasmata</taxon>
        <taxon>Thermoplasmatales</taxon>
        <taxon>Thermoplasmataceae</taxon>
        <taxon>Thermoplasma</taxon>
    </lineage>
</organism>
<feature type="transmembrane region" description="Helical" evidence="1">
    <location>
        <begin position="262"/>
        <end position="284"/>
    </location>
</feature>
<name>Q97AK9_THEVO</name>
<sequence length="476" mass="53272">MCLAIVMSYLLAYLYDKMGYYSIKNNLETFGGPSFIRSAHGRSSLRYFISRFSMWIANTSLASFSVIYFVDFTFTVIDPLVQSIGFSQLDIDLLSAAIIIFMVVWFIINAFYGKRFIRGIGYTQIGFLIIMVSIIFTDTLDLGFKFSWNLSGLSSFHGNLASAIIMNTGYLFILFFGYQEIQVMERDSKEEGSIPILSQIKHKKYPKTKYLPASMYATIAAAGIIQILYGLAVFSLHANTSSVEQAVIPAIYLASEFQNKMWALMMAFSFLLATVTTFVPAFMAASRHLRSLSEDGIFPRPLASLSWVFTFILILFMSFGGTAFLVNITDFMVLVSLSFVALSAMVLKENSKFDRLSVISLITFLMFMISAISIYMIDRIVVVFGVIALIASFLLYDILRLKLFGLEVLGAFFGTLSLLSTLVMKSSASPSVLIIGNIAVRSPYNLLFLQISVLVLVVILLANAITRYHIERKAIF</sequence>
<feature type="transmembrane region" description="Helical" evidence="1">
    <location>
        <begin position="331"/>
        <end position="347"/>
    </location>
</feature>
<keyword evidence="1" id="KW-1133">Transmembrane helix</keyword>
<keyword evidence="3" id="KW-1185">Reference proteome</keyword>
<dbReference type="AlphaFoldDB" id="Q97AK9"/>
<dbReference type="PaxDb" id="273116-14325017"/>
<feature type="transmembrane region" description="Helical" evidence="1">
    <location>
        <begin position="119"/>
        <end position="136"/>
    </location>
</feature>
<reference evidence="2 3" key="2">
    <citation type="journal article" date="2000" name="Proc. Natl. Acad. Sci. U.S.A.">
        <title>Archaeal adaptation to higher temperatures revealed by genomic sequence of Thermoplasma volcanium.</title>
        <authorList>
            <person name="Kawashima T."/>
            <person name="Amano N."/>
            <person name="Koike H."/>
            <person name="Makino S."/>
            <person name="Higuchi S."/>
            <person name="Kawashima-Ohya Y."/>
            <person name="Watanabe K."/>
            <person name="Yamazaki M."/>
            <person name="Kanehori K."/>
            <person name="Kawamoto T."/>
            <person name="Nunoshiba T."/>
            <person name="Yamamoto Y."/>
            <person name="Aramaki H."/>
            <person name="Makino K."/>
            <person name="Suzuki M."/>
        </authorList>
    </citation>
    <scope>NUCLEOTIDE SEQUENCE [LARGE SCALE GENOMIC DNA]</scope>
    <source>
        <strain evidence="3">ATCC 51530 / DSM 4299 / JCM 9571 / NBRC 15438 / GSS1</strain>
    </source>
</reference>
<dbReference type="STRING" id="273116.gene:9381591"/>